<dbReference type="Gene3D" id="1.20.140.160">
    <property type="match status" value="1"/>
</dbReference>
<evidence type="ECO:0000313" key="2">
    <source>
        <dbReference type="Proteomes" id="UP000515789"/>
    </source>
</evidence>
<dbReference type="EMBL" id="CP039126">
    <property type="protein sequence ID" value="QMW81208.1"/>
    <property type="molecule type" value="Genomic_DNA"/>
</dbReference>
<dbReference type="GeneID" id="75053297"/>
<organism evidence="1 2">
    <name type="scientific">Blautia producta</name>
    <dbReference type="NCBI Taxonomy" id="33035"/>
    <lineage>
        <taxon>Bacteria</taxon>
        <taxon>Bacillati</taxon>
        <taxon>Bacillota</taxon>
        <taxon>Clostridia</taxon>
        <taxon>Lachnospirales</taxon>
        <taxon>Lachnospiraceae</taxon>
        <taxon>Blautia</taxon>
    </lineage>
</organism>
<proteinExistence type="predicted"/>
<reference evidence="1 2" key="1">
    <citation type="submission" date="2019-04" db="EMBL/GenBank/DDBJ databases">
        <authorList>
            <person name="Schori C."/>
            <person name="Ahrens C."/>
        </authorList>
    </citation>
    <scope>NUCLEOTIDE SEQUENCE [LARGE SCALE GENOMIC DNA]</scope>
    <source>
        <strain evidence="1 2">DSM 2950</strain>
    </source>
</reference>
<dbReference type="RefSeq" id="WP_018596818.1">
    <property type="nucleotide sequence ID" value="NZ_CABLBP010000036.1"/>
</dbReference>
<gene>
    <name evidence="1" type="ORF">E5259_28610</name>
</gene>
<dbReference type="AlphaFoldDB" id="A0A7G5N2W5"/>
<accession>A0A7G5N2W5</accession>
<name>A0A7G5N2W5_9FIRM</name>
<evidence type="ECO:0000313" key="1">
    <source>
        <dbReference type="EMBL" id="QMW81208.1"/>
    </source>
</evidence>
<protein>
    <submittedName>
        <fullName evidence="1">Uncharacterized protein</fullName>
    </submittedName>
</protein>
<dbReference type="InterPro" id="IPR013324">
    <property type="entry name" value="RNA_pol_sigma_r3/r4-like"/>
</dbReference>
<dbReference type="Proteomes" id="UP000515789">
    <property type="component" value="Chromosome"/>
</dbReference>
<dbReference type="SUPFAM" id="SSF88659">
    <property type="entry name" value="Sigma3 and sigma4 domains of RNA polymerase sigma factors"/>
    <property type="match status" value="1"/>
</dbReference>
<sequence>MEQLSESEKKKRYLRGYRISIRRLKRLQSELTEVRGMKMGVSINYDGMPHGSNVMGDLSGYAADLDKLERGIQTERYRRIKNYKSIKKCIDGLEDDRESDVLFYRYIKGFEWYQVAEVMGFSERHITRLHGMALAHLDVPKDVLECPIQK</sequence>